<dbReference type="Proteomes" id="UP000325780">
    <property type="component" value="Unassembled WGS sequence"/>
</dbReference>
<reference evidence="1 2" key="1">
    <citation type="submission" date="2019-04" db="EMBL/GenBank/DDBJ databases">
        <title>Friends and foes A comparative genomics study of 23 Aspergillus species from section Flavi.</title>
        <authorList>
            <consortium name="DOE Joint Genome Institute"/>
            <person name="Kjaerbolling I."/>
            <person name="Vesth T."/>
            <person name="Frisvad J.C."/>
            <person name="Nybo J.L."/>
            <person name="Theobald S."/>
            <person name="Kildgaard S."/>
            <person name="Isbrandt T."/>
            <person name="Kuo A."/>
            <person name="Sato A."/>
            <person name="Lyhne E.K."/>
            <person name="Kogle M.E."/>
            <person name="Wiebenga A."/>
            <person name="Kun R.S."/>
            <person name="Lubbers R.J."/>
            <person name="Makela M.R."/>
            <person name="Barry K."/>
            <person name="Chovatia M."/>
            <person name="Clum A."/>
            <person name="Daum C."/>
            <person name="Haridas S."/>
            <person name="He G."/>
            <person name="LaButti K."/>
            <person name="Lipzen A."/>
            <person name="Mondo S."/>
            <person name="Riley R."/>
            <person name="Salamov A."/>
            <person name="Simmons B.A."/>
            <person name="Magnuson J.K."/>
            <person name="Henrissat B."/>
            <person name="Mortensen U.H."/>
            <person name="Larsen T.O."/>
            <person name="Devries R.P."/>
            <person name="Grigoriev I.V."/>
            <person name="Machida M."/>
            <person name="Baker S.E."/>
            <person name="Andersen M.R."/>
        </authorList>
    </citation>
    <scope>NUCLEOTIDE SEQUENCE [LARGE SCALE GENOMIC DNA]</scope>
    <source>
        <strain evidence="1 2">IBT 18842</strain>
    </source>
</reference>
<evidence type="ECO:0000313" key="1">
    <source>
        <dbReference type="EMBL" id="KAE8147686.1"/>
    </source>
</evidence>
<sequence>MDSISRFTLCHGQSCVSDIPTKAISGKGPDPRGWDMFDIGAENSSVSRGKPTTVASGRQIDYVY</sequence>
<dbReference type="OrthoDB" id="24670at2759"/>
<name>A0A5N6TMU2_ASPAV</name>
<accession>A0A5N6TMU2</accession>
<dbReference type="AlphaFoldDB" id="A0A5N6TMU2"/>
<keyword evidence="2" id="KW-1185">Reference proteome</keyword>
<dbReference type="EMBL" id="ML742195">
    <property type="protein sequence ID" value="KAE8147686.1"/>
    <property type="molecule type" value="Genomic_DNA"/>
</dbReference>
<proteinExistence type="predicted"/>
<gene>
    <name evidence="1" type="ORF">BDV25DRAFT_29000</name>
</gene>
<evidence type="ECO:0000313" key="2">
    <source>
        <dbReference type="Proteomes" id="UP000325780"/>
    </source>
</evidence>
<protein>
    <submittedName>
        <fullName evidence="1">Uncharacterized protein</fullName>
    </submittedName>
</protein>
<organism evidence="1 2">
    <name type="scientific">Aspergillus avenaceus</name>
    <dbReference type="NCBI Taxonomy" id="36643"/>
    <lineage>
        <taxon>Eukaryota</taxon>
        <taxon>Fungi</taxon>
        <taxon>Dikarya</taxon>
        <taxon>Ascomycota</taxon>
        <taxon>Pezizomycotina</taxon>
        <taxon>Eurotiomycetes</taxon>
        <taxon>Eurotiomycetidae</taxon>
        <taxon>Eurotiales</taxon>
        <taxon>Aspergillaceae</taxon>
        <taxon>Aspergillus</taxon>
        <taxon>Aspergillus subgen. Circumdati</taxon>
    </lineage>
</organism>